<gene>
    <name evidence="1" type="ORF">AFUS01_LOCUS22216</name>
</gene>
<comment type="caution">
    <text evidence="1">The sequence shown here is derived from an EMBL/GenBank/DDBJ whole genome shotgun (WGS) entry which is preliminary data.</text>
</comment>
<evidence type="ECO:0000313" key="2">
    <source>
        <dbReference type="Proteomes" id="UP000708208"/>
    </source>
</evidence>
<organism evidence="1 2">
    <name type="scientific">Allacma fusca</name>
    <dbReference type="NCBI Taxonomy" id="39272"/>
    <lineage>
        <taxon>Eukaryota</taxon>
        <taxon>Metazoa</taxon>
        <taxon>Ecdysozoa</taxon>
        <taxon>Arthropoda</taxon>
        <taxon>Hexapoda</taxon>
        <taxon>Collembola</taxon>
        <taxon>Symphypleona</taxon>
        <taxon>Sminthuridae</taxon>
        <taxon>Allacma</taxon>
    </lineage>
</organism>
<feature type="non-terminal residue" evidence="1">
    <location>
        <position position="1"/>
    </location>
</feature>
<dbReference type="EMBL" id="CAJVCH010256277">
    <property type="protein sequence ID" value="CAG7733793.1"/>
    <property type="molecule type" value="Genomic_DNA"/>
</dbReference>
<name>A0A8J2K618_9HEXA</name>
<accession>A0A8J2K618</accession>
<sequence>DIEVFFSLAQ</sequence>
<dbReference type="Proteomes" id="UP000708208">
    <property type="component" value="Unassembled WGS sequence"/>
</dbReference>
<reference evidence="1" key="1">
    <citation type="submission" date="2021-06" db="EMBL/GenBank/DDBJ databases">
        <authorList>
            <person name="Hodson N. C."/>
            <person name="Mongue J. A."/>
            <person name="Jaron S. K."/>
        </authorList>
    </citation>
    <scope>NUCLEOTIDE SEQUENCE</scope>
</reference>
<proteinExistence type="predicted"/>
<evidence type="ECO:0000313" key="1">
    <source>
        <dbReference type="EMBL" id="CAG7733793.1"/>
    </source>
</evidence>
<protein>
    <submittedName>
        <fullName evidence="1">Uncharacterized protein</fullName>
    </submittedName>
</protein>
<keyword evidence="2" id="KW-1185">Reference proteome</keyword>